<dbReference type="GO" id="GO:0044550">
    <property type="term" value="P:secondary metabolite biosynthetic process"/>
    <property type="evidence" value="ECO:0007669"/>
    <property type="project" value="UniProtKB-ARBA"/>
</dbReference>
<evidence type="ECO:0000259" key="7">
    <source>
        <dbReference type="PROSITE" id="PS50075"/>
    </source>
</evidence>
<feature type="domain" description="Carrier" evidence="7">
    <location>
        <begin position="1014"/>
        <end position="1089"/>
    </location>
</feature>
<dbReference type="CDD" id="cd19531">
    <property type="entry name" value="LCL_NRPS-like"/>
    <property type="match status" value="1"/>
</dbReference>
<dbReference type="PANTHER" id="PTHR45527:SF14">
    <property type="entry name" value="PLIPASTATIN SYNTHASE SUBUNIT B"/>
    <property type="match status" value="1"/>
</dbReference>
<sequence>MPKNQSTDVLKEENLYPLTSYQRDIWIQQCLYPNRQLYNIGAYFVIEGSVEYEIFQKAINILIEENDALRINIIKKDGQYYQKIHPQLNYHVDFHDFSKENNPIKECLEWIENETIKPFDLYNNFLFKYSLIKVNENLFYWYMLKHHVITDGWGCSLAMGKMVNIYNRLINEDDTKEEILVQRIGEQKSNSYVNFIMDNINYMESDTYKKNADFWNDYYKEVPELLMKRNAAKMQGTITSARKTLIVKWDIYEKIMKYTKEKGCSTFHYMLGILYLCFSKIYDKNEFIVGVPILNRKNAVQKNTLGLFVNLIPLRINCDESESFDIVLNKIKLELLRCYRHKKFPLGEILKLAKKDSETKGNIFDVTLSFEKFDFDKRFAGHRTVTCPLVNKSEENALAIFIREYADGQDVEIDFDYRFDVFDKNFPIEKVMSYFKVLLEDVVNNTCDAIAHYEILNDEEKKKILYDFNDTKTDYSRQKTMHELFEEQVEKTPNNLAAVFEGKDITYRELNERANQLAVFLKEKGVEAGTPVAIIVERSMEMIVGVMGILKSGGAYVPIDPNFPLTRIGTIIKNSNISCIVTQCEQIELIQELQKENDDIQNVICIDTQEDINFNDDKIVTASVLIGLPTKNLGKMSTPQDIAYIIYTSGSTGTPKGVVEKHQPAINLIEWVNNKFSINEKDQILFITSLCFDLSVYDIFGILASGGSIRIASGDEVKDAQKLLDIILEEPITFWDSAPAALQQLVPLISEDKELVKNGRFRLIFQSGDWIPVTLPDIMRKVFPGVDVISLGGATEATIWSNYYEIEKVDPDWISIPYGKPIQNAKYYILDSNLNSCPMGVAGDLYIGGECLATGYANDIKQTNERFIPNPFVQESNEKMYKTGDLARWMHDGNMEFLGRKDHQVKIRGYRIEIGEIEYQLLQHESIKETLVLAKRDESKSDSKNKYLCAYIVADKEMTVAELRQYLSDLLPAYMIPSYFIQIDGMPLTSNGKIDRKALPLPGESINTGEVYKEPTNETQEKLVSIWRNVLGINKIGINDNFFNIGGDSLNAVRIISEIQKELNVEITLRDMFDYSNIKTLAKQIQQKNKTEYIALTATEEKDYYELSSAQKRLFVIKQFKDNSMNYNMPSVTIIEGKLDIEKFENVFKQLIKRHEALRTSFEIIDGIPMQKIHEEIDFKMEFIEKDEEELENIIKEFLRPFVLNKPPLLRVTLVKLKEERYAMLLDIHHIVSDGVTMEIILKEIGELYKGEKLDELTLQYKDFSEWQNKFLTTDLAKKQEEYWLKELAGEIPVLNMPTDYQRPSEQSFEGDKINFRLDKKVTAQLKEIAAKTGSTLYMTIVAAYNVLLSKYTGQEDIIIGSPVVGRTHESFQNIVGMFVNTIALRNFPKPDKDFIAFLTEVKQKFLEAYENQDYQFEELVVRLDLEKDFSRNPLFDTMVAWQNVDIRDADISGLSFVPYDFNSKIAKFDLTLLVYESKEGLECTFEYCTKLYKKETIEKFAASFGRILTQIVEDSTTSIKQIDIIDESEKKKVLYDFNDTKADYSRHKTMHQLFEEQVEKTPYNLAAVFEGKEITYRELNERANQLAVFLKKKGVEAGIPVAIIVERSMEMIIGVMGILKSGGAYVPIDPNFPLTRIGTIIKNSNISCIVTQCEQIELIKELQKENDEIQNVICIDTQEDVNFEDDKIVTPSELIGLPTENLGRMSTPQDIAYIIYTSGSTGTPKGVVEKHQPAINLIEWVNNKFSINEKDQILFITSLCFDLSVYDIFGILASGGSIRIASKNEVKDAQKLLDIILEEPITFWDSAPAALQQLVPLISEDKELVKNYRFRLIFQSGDWIPVTLPDIMRKAFPGVDVISLGGATEATIWSNYYEIEKVDPDWISIPYGKPIQNAKYYILDSNLNPCPMGVAGDLYIGGECLATGYANDLKQTNERFIPNPFVQESNEKMYKTGDIARWMHDGNMEFLGRKDQQVKIRGYRIEIGEIEYQLLQHSSIKEVYVMARDGEGKNKYLCAYIVAEKDLTVAKLRKYLGDLLPAYMIPSYFIQIPKMPITSNGKLDRKALPMPDGSINIGNTYEEPNNEIQEKLSTIWSEVLGISKIGIGDNFFDLGGDSIKAIQIVSRMNTINLKIEIKDLLKNPTIKELSRKVRVSDRQIEQGAVTGQVPLTPIQKWFLQQNTEEINHFNQAVMLYKKDGFQSDVVKKVFKKITEHHDALRMRYCSDDNEISQYCKPIEDAEITIMEKDLRYNLNYEQVIKEEADRIHRSLDLNEGPLFGLAIFKTYKGDYLLIVIHHMVVDGISWRILLEDLALGYEQVLSNKEIQFTRKTDSYKEWANKLQVYANSNKALKEISYWQTIEDAPVESLPKDRIIDKNMAADSKTVHASISEAKTEQLLKDVNKAYNTEINDILITALCLTVKNWTDKDNVLIQLEGHGREEIIEDIDITRTVGWFTSMYPVIFDMAKSEDISYQIKNIKETLRNVPNKGVGYGILKYLTESKLHKEIQFTKKAEICFNYLGQFDIQDETQVFSISSLSTGQAISHKLEKEHAIEINGKVSEGKLMLDISYNQKEYNEDTIKTFADNYIKNLEDILVHCLDKDTVELTPSDFGDDDTLSIEELENINSLFD</sequence>
<dbReference type="Pfam" id="PF00668">
    <property type="entry name" value="Condensation"/>
    <property type="match status" value="3"/>
</dbReference>
<dbReference type="NCBIfam" id="TIGR01733">
    <property type="entry name" value="AA-adenyl-dom"/>
    <property type="match status" value="2"/>
</dbReference>
<dbReference type="Pfam" id="PF13193">
    <property type="entry name" value="AMP-binding_C"/>
    <property type="match status" value="2"/>
</dbReference>
<keyword evidence="4" id="KW-0597">Phosphoprotein</keyword>
<dbReference type="GO" id="GO:0005829">
    <property type="term" value="C:cytosol"/>
    <property type="evidence" value="ECO:0007669"/>
    <property type="project" value="TreeGrafter"/>
</dbReference>
<dbReference type="Gene3D" id="3.30.300.30">
    <property type="match status" value="2"/>
</dbReference>
<dbReference type="GO" id="GO:0003824">
    <property type="term" value="F:catalytic activity"/>
    <property type="evidence" value="ECO:0007669"/>
    <property type="project" value="UniProtKB-KW"/>
</dbReference>
<dbReference type="EMBL" id="CP058561">
    <property type="protein sequence ID" value="QUH28821.1"/>
    <property type="molecule type" value="Genomic_DNA"/>
</dbReference>
<name>A0A8J8M9I1_9FIRM</name>
<dbReference type="GO" id="GO:0008610">
    <property type="term" value="P:lipid biosynthetic process"/>
    <property type="evidence" value="ECO:0007669"/>
    <property type="project" value="UniProtKB-ARBA"/>
</dbReference>
<dbReference type="GO" id="GO:0031177">
    <property type="term" value="F:phosphopantetheine binding"/>
    <property type="evidence" value="ECO:0007669"/>
    <property type="project" value="TreeGrafter"/>
</dbReference>
<dbReference type="FunFam" id="3.30.300.30:FF:000010">
    <property type="entry name" value="Enterobactin synthetase component F"/>
    <property type="match status" value="2"/>
</dbReference>
<gene>
    <name evidence="8" type="ORF">HYG85_07795</name>
</gene>
<proteinExistence type="inferred from homology"/>
<evidence type="ECO:0000256" key="2">
    <source>
        <dbReference type="ARBA" id="ARBA00006432"/>
    </source>
</evidence>
<dbReference type="Gene3D" id="3.40.50.980">
    <property type="match status" value="4"/>
</dbReference>
<keyword evidence="9" id="KW-1185">Reference proteome</keyword>
<dbReference type="InterPro" id="IPR010060">
    <property type="entry name" value="NRPS_synth"/>
</dbReference>
<dbReference type="InterPro" id="IPR020845">
    <property type="entry name" value="AMP-binding_CS"/>
</dbReference>
<dbReference type="SUPFAM" id="SSF56801">
    <property type="entry name" value="Acetyl-CoA synthetase-like"/>
    <property type="match status" value="2"/>
</dbReference>
<dbReference type="InterPro" id="IPR025110">
    <property type="entry name" value="AMP-bd_C"/>
</dbReference>
<reference evidence="8 9" key="1">
    <citation type="submission" date="2020-07" db="EMBL/GenBank/DDBJ databases">
        <title>Vallitalea guaymasensis genome.</title>
        <authorList>
            <person name="Postec A."/>
        </authorList>
    </citation>
    <scope>NUCLEOTIDE SEQUENCE [LARGE SCALE GENOMIC DNA]</scope>
    <source>
        <strain evidence="8 9">Ra1766G1</strain>
    </source>
</reference>
<keyword evidence="3" id="KW-0596">Phosphopantetheine</keyword>
<dbReference type="Proteomes" id="UP000677305">
    <property type="component" value="Chromosome"/>
</dbReference>
<organism evidence="8 9">
    <name type="scientific">Vallitalea guaymasensis</name>
    <dbReference type="NCBI Taxonomy" id="1185412"/>
    <lineage>
        <taxon>Bacteria</taxon>
        <taxon>Bacillati</taxon>
        <taxon>Bacillota</taxon>
        <taxon>Clostridia</taxon>
        <taxon>Lachnospirales</taxon>
        <taxon>Vallitaleaceae</taxon>
        <taxon>Vallitalea</taxon>
    </lineage>
</organism>
<protein>
    <submittedName>
        <fullName evidence="8">Amino acid adenylation domain-containing protein</fullName>
    </submittedName>
</protein>
<dbReference type="FunFam" id="3.40.50.12780:FF:000012">
    <property type="entry name" value="Non-ribosomal peptide synthetase"/>
    <property type="match status" value="2"/>
</dbReference>
<dbReference type="FunFam" id="3.40.50.980:FF:000001">
    <property type="entry name" value="Non-ribosomal peptide synthetase"/>
    <property type="match status" value="2"/>
</dbReference>
<dbReference type="PROSITE" id="PS00455">
    <property type="entry name" value="AMP_BINDING"/>
    <property type="match status" value="2"/>
</dbReference>
<dbReference type="InterPro" id="IPR006162">
    <property type="entry name" value="Ppantetheine_attach_site"/>
</dbReference>
<dbReference type="Gene3D" id="2.30.38.10">
    <property type="entry name" value="Luciferase, Domain 3"/>
    <property type="match status" value="2"/>
</dbReference>
<dbReference type="PANTHER" id="PTHR45527">
    <property type="entry name" value="NONRIBOSOMAL PEPTIDE SYNTHETASE"/>
    <property type="match status" value="1"/>
</dbReference>
<dbReference type="CDD" id="cd19534">
    <property type="entry name" value="E_NRPS"/>
    <property type="match status" value="1"/>
</dbReference>
<evidence type="ECO:0000256" key="5">
    <source>
        <dbReference type="ARBA" id="ARBA00022737"/>
    </source>
</evidence>
<dbReference type="NCBIfam" id="TIGR01720">
    <property type="entry name" value="NRPS-para261"/>
    <property type="match status" value="1"/>
</dbReference>
<dbReference type="FunFam" id="2.30.38.10:FF:000001">
    <property type="entry name" value="Non-ribosomal peptide synthetase PvdI"/>
    <property type="match status" value="2"/>
</dbReference>
<dbReference type="InterPro" id="IPR045851">
    <property type="entry name" value="AMP-bd_C_sf"/>
</dbReference>
<dbReference type="RefSeq" id="WP_212693027.1">
    <property type="nucleotide sequence ID" value="NZ_CP058561.1"/>
</dbReference>
<evidence type="ECO:0000313" key="9">
    <source>
        <dbReference type="Proteomes" id="UP000677305"/>
    </source>
</evidence>
<dbReference type="NCBIfam" id="NF003417">
    <property type="entry name" value="PRK04813.1"/>
    <property type="match status" value="2"/>
</dbReference>
<dbReference type="Gene3D" id="3.30.559.10">
    <property type="entry name" value="Chloramphenicol acetyltransferase-like domain"/>
    <property type="match status" value="3"/>
</dbReference>
<dbReference type="PROSITE" id="PS00012">
    <property type="entry name" value="PHOSPHOPANTETHEINE"/>
    <property type="match status" value="1"/>
</dbReference>
<dbReference type="SUPFAM" id="SSF52777">
    <property type="entry name" value="CoA-dependent acyltransferases"/>
    <property type="match status" value="6"/>
</dbReference>
<dbReference type="InterPro" id="IPR009081">
    <property type="entry name" value="PP-bd_ACP"/>
</dbReference>
<evidence type="ECO:0000256" key="6">
    <source>
        <dbReference type="ARBA" id="ARBA00023194"/>
    </source>
</evidence>
<evidence type="ECO:0000256" key="3">
    <source>
        <dbReference type="ARBA" id="ARBA00022450"/>
    </source>
</evidence>
<comment type="similarity">
    <text evidence="2">Belongs to the ATP-dependent AMP-binding enzyme family.</text>
</comment>
<dbReference type="KEGG" id="vgu:HYG85_07795"/>
<dbReference type="InterPro" id="IPR010071">
    <property type="entry name" value="AA_adenyl_dom"/>
</dbReference>
<keyword evidence="5" id="KW-0677">Repeat</keyword>
<evidence type="ECO:0000256" key="1">
    <source>
        <dbReference type="ARBA" id="ARBA00001957"/>
    </source>
</evidence>
<dbReference type="FunFam" id="1.10.1200.10:FF:000005">
    <property type="entry name" value="Nonribosomal peptide synthetase 1"/>
    <property type="match status" value="2"/>
</dbReference>
<dbReference type="InterPro" id="IPR036736">
    <property type="entry name" value="ACP-like_sf"/>
</dbReference>
<dbReference type="PROSITE" id="PS50075">
    <property type="entry name" value="CARRIER"/>
    <property type="match status" value="2"/>
</dbReference>
<evidence type="ECO:0000256" key="4">
    <source>
        <dbReference type="ARBA" id="ARBA00022553"/>
    </source>
</evidence>
<dbReference type="SUPFAM" id="SSF47336">
    <property type="entry name" value="ACP-like"/>
    <property type="match status" value="2"/>
</dbReference>
<dbReference type="Gene3D" id="3.30.559.30">
    <property type="entry name" value="Nonribosomal peptide synthetase, condensation domain"/>
    <property type="match status" value="3"/>
</dbReference>
<accession>A0A8J8M9I1</accession>
<dbReference type="Pfam" id="PF00501">
    <property type="entry name" value="AMP-binding"/>
    <property type="match status" value="2"/>
</dbReference>
<dbReference type="GO" id="GO:0043041">
    <property type="term" value="P:amino acid activation for nonribosomal peptide biosynthetic process"/>
    <property type="evidence" value="ECO:0007669"/>
    <property type="project" value="TreeGrafter"/>
</dbReference>
<dbReference type="GO" id="GO:0017000">
    <property type="term" value="P:antibiotic biosynthetic process"/>
    <property type="evidence" value="ECO:0007669"/>
    <property type="project" value="UniProtKB-KW"/>
</dbReference>
<dbReference type="Pfam" id="PF00550">
    <property type="entry name" value="PP-binding"/>
    <property type="match status" value="2"/>
</dbReference>
<dbReference type="InterPro" id="IPR001242">
    <property type="entry name" value="Condensation_dom"/>
</dbReference>
<dbReference type="Gene3D" id="1.10.1200.10">
    <property type="entry name" value="ACP-like"/>
    <property type="match status" value="2"/>
</dbReference>
<keyword evidence="6" id="KW-0045">Antibiotic biosynthesis</keyword>
<evidence type="ECO:0000313" key="8">
    <source>
        <dbReference type="EMBL" id="QUH28821.1"/>
    </source>
</evidence>
<dbReference type="InterPro" id="IPR023213">
    <property type="entry name" value="CAT-like_dom_sf"/>
</dbReference>
<comment type="cofactor">
    <cofactor evidence="1">
        <name>pantetheine 4'-phosphate</name>
        <dbReference type="ChEBI" id="CHEBI:47942"/>
    </cofactor>
</comment>
<feature type="domain" description="Carrier" evidence="7">
    <location>
        <begin position="2080"/>
        <end position="2154"/>
    </location>
</feature>
<dbReference type="InterPro" id="IPR000873">
    <property type="entry name" value="AMP-dep_synth/lig_dom"/>
</dbReference>